<dbReference type="Proteomes" id="UP000593571">
    <property type="component" value="Unassembled WGS sequence"/>
</dbReference>
<proteinExistence type="predicted"/>
<evidence type="ECO:0000256" key="1">
    <source>
        <dbReference type="SAM" id="MobiDB-lite"/>
    </source>
</evidence>
<gene>
    <name evidence="2" type="ORF">HJG63_011296</name>
</gene>
<protein>
    <submittedName>
        <fullName evidence="2">Uncharacterized protein</fullName>
    </submittedName>
</protein>
<evidence type="ECO:0000313" key="2">
    <source>
        <dbReference type="EMBL" id="KAF6465932.1"/>
    </source>
</evidence>
<evidence type="ECO:0000313" key="3">
    <source>
        <dbReference type="Proteomes" id="UP000593571"/>
    </source>
</evidence>
<dbReference type="EMBL" id="JACASE010000005">
    <property type="protein sequence ID" value="KAF6465932.1"/>
    <property type="molecule type" value="Genomic_DNA"/>
</dbReference>
<accession>A0A7J8H2E8</accession>
<sequence>MIPRSPTQKQKHNKLEKQAAGEGCLRGWGKGAPVVVRLLGTPNPLALAQVMPLPSCLLTLPTLFRNRVPETGRAAGREARSVPVSFPFESPCGISFHTVRKSERETVGWSAAPGRLPHSWLETGSSQAQVRPAWGRGEGPRLQPKQVKSENSGELAPYQAPC</sequence>
<feature type="region of interest" description="Disordered" evidence="1">
    <location>
        <begin position="110"/>
        <end position="162"/>
    </location>
</feature>
<keyword evidence="3" id="KW-1185">Reference proteome</keyword>
<comment type="caution">
    <text evidence="2">The sequence shown here is derived from an EMBL/GenBank/DDBJ whole genome shotgun (WGS) entry which is preliminary data.</text>
</comment>
<reference evidence="2 3" key="1">
    <citation type="journal article" date="2020" name="Nature">
        <title>Six reference-quality genomes reveal evolution of bat adaptations.</title>
        <authorList>
            <person name="Jebb D."/>
            <person name="Huang Z."/>
            <person name="Pippel M."/>
            <person name="Hughes G.M."/>
            <person name="Lavrichenko K."/>
            <person name="Devanna P."/>
            <person name="Winkler S."/>
            <person name="Jermiin L.S."/>
            <person name="Skirmuntt E.C."/>
            <person name="Katzourakis A."/>
            <person name="Burkitt-Gray L."/>
            <person name="Ray D.A."/>
            <person name="Sullivan K.A.M."/>
            <person name="Roscito J.G."/>
            <person name="Kirilenko B.M."/>
            <person name="Davalos L.M."/>
            <person name="Corthals A.P."/>
            <person name="Power M.L."/>
            <person name="Jones G."/>
            <person name="Ransome R.D."/>
            <person name="Dechmann D.K.N."/>
            <person name="Locatelli A.G."/>
            <person name="Puechmaille S.J."/>
            <person name="Fedrigo O."/>
            <person name="Jarvis E.D."/>
            <person name="Hiller M."/>
            <person name="Vernes S.C."/>
            <person name="Myers E.W."/>
            <person name="Teeling E.C."/>
        </authorList>
    </citation>
    <scope>NUCLEOTIDE SEQUENCE [LARGE SCALE GENOMIC DNA]</scope>
    <source>
        <strain evidence="2">MRouAeg1</strain>
        <tissue evidence="2">Muscle</tissue>
    </source>
</reference>
<dbReference type="AlphaFoldDB" id="A0A7J8H2E8"/>
<name>A0A7J8H2E8_ROUAE</name>
<organism evidence="2 3">
    <name type="scientific">Rousettus aegyptiacus</name>
    <name type="common">Egyptian fruit bat</name>
    <name type="synonym">Pteropus aegyptiacus</name>
    <dbReference type="NCBI Taxonomy" id="9407"/>
    <lineage>
        <taxon>Eukaryota</taxon>
        <taxon>Metazoa</taxon>
        <taxon>Chordata</taxon>
        <taxon>Craniata</taxon>
        <taxon>Vertebrata</taxon>
        <taxon>Euteleostomi</taxon>
        <taxon>Mammalia</taxon>
        <taxon>Eutheria</taxon>
        <taxon>Laurasiatheria</taxon>
        <taxon>Chiroptera</taxon>
        <taxon>Yinpterochiroptera</taxon>
        <taxon>Pteropodoidea</taxon>
        <taxon>Pteropodidae</taxon>
        <taxon>Rousettinae</taxon>
        <taxon>Rousettus</taxon>
    </lineage>
</organism>